<gene>
    <name evidence="1" type="ORF">BaRGS_00018332</name>
</gene>
<evidence type="ECO:0000313" key="2">
    <source>
        <dbReference type="Proteomes" id="UP001519460"/>
    </source>
</evidence>
<dbReference type="AlphaFoldDB" id="A0ABD0KTT1"/>
<evidence type="ECO:0000313" key="1">
    <source>
        <dbReference type="EMBL" id="KAK7490353.1"/>
    </source>
</evidence>
<reference evidence="1 2" key="1">
    <citation type="journal article" date="2023" name="Sci. Data">
        <title>Genome assembly of the Korean intertidal mud-creeper Batillaria attramentaria.</title>
        <authorList>
            <person name="Patra A.K."/>
            <person name="Ho P.T."/>
            <person name="Jun S."/>
            <person name="Lee S.J."/>
            <person name="Kim Y."/>
            <person name="Won Y.J."/>
        </authorList>
    </citation>
    <scope>NUCLEOTIDE SEQUENCE [LARGE SCALE GENOMIC DNA]</scope>
    <source>
        <strain evidence="1">Wonlab-2016</strain>
    </source>
</reference>
<comment type="caution">
    <text evidence="1">The sequence shown here is derived from an EMBL/GenBank/DDBJ whole genome shotgun (WGS) entry which is preliminary data.</text>
</comment>
<accession>A0ABD0KTT1</accession>
<keyword evidence="2" id="KW-1185">Reference proteome</keyword>
<proteinExistence type="predicted"/>
<protein>
    <submittedName>
        <fullName evidence="1">Uncharacterized protein</fullName>
    </submittedName>
</protein>
<dbReference type="Proteomes" id="UP001519460">
    <property type="component" value="Unassembled WGS sequence"/>
</dbReference>
<sequence>MNPVYEGMNIVSEDAVKPANHLSVNSVNTSQCRVVQYQLMATDTRTHLTLSGCSPLHDKHAASLCQGLVASGLVRTGCRSVSQEM</sequence>
<name>A0ABD0KTT1_9CAEN</name>
<organism evidence="1 2">
    <name type="scientific">Batillaria attramentaria</name>
    <dbReference type="NCBI Taxonomy" id="370345"/>
    <lineage>
        <taxon>Eukaryota</taxon>
        <taxon>Metazoa</taxon>
        <taxon>Spiralia</taxon>
        <taxon>Lophotrochozoa</taxon>
        <taxon>Mollusca</taxon>
        <taxon>Gastropoda</taxon>
        <taxon>Caenogastropoda</taxon>
        <taxon>Sorbeoconcha</taxon>
        <taxon>Cerithioidea</taxon>
        <taxon>Batillariidae</taxon>
        <taxon>Batillaria</taxon>
    </lineage>
</organism>
<dbReference type="EMBL" id="JACVVK020000127">
    <property type="protein sequence ID" value="KAK7490353.1"/>
    <property type="molecule type" value="Genomic_DNA"/>
</dbReference>